<dbReference type="GO" id="GO:0000439">
    <property type="term" value="C:transcription factor TFIIH core complex"/>
    <property type="evidence" value="ECO:0007669"/>
    <property type="project" value="InterPro"/>
</dbReference>
<dbReference type="PANTHER" id="PTHR12856">
    <property type="entry name" value="TRANSCRIPTION INITIATION FACTOR IIH-RELATED"/>
    <property type="match status" value="1"/>
</dbReference>
<sequence>MSKGELIKFARYKASVIDPGTLGLLTITENKIEFCADPKYATKLFEVGLEHIKGHQHTKEGSHKPAWLNLNTDKDVTRTRYIFELYSYPDLHECVEFLRKLLLEFSCRKVGYKSSMIFDTKPSRKVTFTEEIKHRIFALRPAVHQAYLNSVVPGKTKEHDFWRKYFNAEQVRMYSAKNVVAAEAEATEDEEKAVFLKDDELVAREARRKIRRVDPTLDMVADQRDDHTHLPLHGIFHHDINDEEVQNNNQKRWRTLRQDVNRQGAVVLQGIRAVEEEFTRRRSKQEYSDDESSDVQQEKRLDRISWITEIEDLEEPHSVAPLCFDTDLWDYSELASANAGLKTLDDSSTGSEQNKKVVTAQEAYGSLRESISEIKSIGLSNATVGLKFNVEDFLKEVGKTSGIKDRPATDMDMLPKTK</sequence>
<dbReference type="STRING" id="74649.A0A2P6RJC7"/>
<dbReference type="AlphaFoldDB" id="A0A2P6RJC7"/>
<dbReference type="Pfam" id="PF03909">
    <property type="entry name" value="BSD"/>
    <property type="match status" value="1"/>
</dbReference>
<dbReference type="OrthoDB" id="360521at2759"/>
<evidence type="ECO:0000313" key="3">
    <source>
        <dbReference type="EMBL" id="PRQ46549.1"/>
    </source>
</evidence>
<dbReference type="SMART" id="SM00751">
    <property type="entry name" value="BSD"/>
    <property type="match status" value="1"/>
</dbReference>
<dbReference type="InterPro" id="IPR005607">
    <property type="entry name" value="BSD_dom"/>
</dbReference>
<evidence type="ECO:0000256" key="1">
    <source>
        <dbReference type="SAM" id="MobiDB-lite"/>
    </source>
</evidence>
<dbReference type="InterPro" id="IPR027079">
    <property type="entry name" value="Tfb1/GTF2H1"/>
</dbReference>
<organism evidence="3 4">
    <name type="scientific">Rosa chinensis</name>
    <name type="common">China rose</name>
    <dbReference type="NCBI Taxonomy" id="74649"/>
    <lineage>
        <taxon>Eukaryota</taxon>
        <taxon>Viridiplantae</taxon>
        <taxon>Streptophyta</taxon>
        <taxon>Embryophyta</taxon>
        <taxon>Tracheophyta</taxon>
        <taxon>Spermatophyta</taxon>
        <taxon>Magnoliopsida</taxon>
        <taxon>eudicotyledons</taxon>
        <taxon>Gunneridae</taxon>
        <taxon>Pentapetalae</taxon>
        <taxon>rosids</taxon>
        <taxon>fabids</taxon>
        <taxon>Rosales</taxon>
        <taxon>Rosaceae</taxon>
        <taxon>Rosoideae</taxon>
        <taxon>Rosoideae incertae sedis</taxon>
        <taxon>Rosa</taxon>
    </lineage>
</organism>
<dbReference type="EMBL" id="PDCK01000040">
    <property type="protein sequence ID" value="PRQ46549.1"/>
    <property type="molecule type" value="Genomic_DNA"/>
</dbReference>
<feature type="domain" description="BSD" evidence="2">
    <location>
        <begin position="130"/>
        <end position="173"/>
    </location>
</feature>
<accession>A0A2P6RJC7</accession>
<name>A0A2P6RJC7_ROSCH</name>
<proteinExistence type="predicted"/>
<dbReference type="GO" id="GO:0006351">
    <property type="term" value="P:DNA-templated transcription"/>
    <property type="evidence" value="ECO:0007669"/>
    <property type="project" value="InterPro"/>
</dbReference>
<dbReference type="GO" id="GO:0006289">
    <property type="term" value="P:nucleotide-excision repair"/>
    <property type="evidence" value="ECO:0007669"/>
    <property type="project" value="InterPro"/>
</dbReference>
<dbReference type="PROSITE" id="PS50858">
    <property type="entry name" value="BSD"/>
    <property type="match status" value="1"/>
</dbReference>
<evidence type="ECO:0000259" key="2">
    <source>
        <dbReference type="PROSITE" id="PS50858"/>
    </source>
</evidence>
<feature type="region of interest" description="Disordered" evidence="1">
    <location>
        <begin position="279"/>
        <end position="298"/>
    </location>
</feature>
<dbReference type="Proteomes" id="UP000238479">
    <property type="component" value="Chromosome 2"/>
</dbReference>
<comment type="caution">
    <text evidence="3">The sequence shown here is derived from an EMBL/GenBank/DDBJ whole genome shotgun (WGS) entry which is preliminary data.</text>
</comment>
<keyword evidence="4" id="KW-1185">Reference proteome</keyword>
<dbReference type="Gramene" id="PRQ46549">
    <property type="protein sequence ID" value="PRQ46549"/>
    <property type="gene ID" value="RchiOBHm_Chr2g0090241"/>
</dbReference>
<evidence type="ECO:0000313" key="4">
    <source>
        <dbReference type="Proteomes" id="UP000238479"/>
    </source>
</evidence>
<gene>
    <name evidence="3" type="ORF">RchiOBHm_Chr2g0090241</name>
</gene>
<reference evidence="3 4" key="1">
    <citation type="journal article" date="2018" name="Nat. Genet.">
        <title>The Rosa genome provides new insights in the design of modern roses.</title>
        <authorList>
            <person name="Bendahmane M."/>
        </authorList>
    </citation>
    <scope>NUCLEOTIDE SEQUENCE [LARGE SCALE GENOMIC DNA]</scope>
    <source>
        <strain evidence="4">cv. Old Blush</strain>
    </source>
</reference>
<protein>
    <submittedName>
        <fullName evidence="3">Putative BSD domain, TFIIH subunit Tfb1/p62 protein</fullName>
    </submittedName>
</protein>